<dbReference type="InterPro" id="IPR050330">
    <property type="entry name" value="Bact_OuterMem_StrucFunc"/>
</dbReference>
<dbReference type="Gene3D" id="3.30.1330.60">
    <property type="entry name" value="OmpA-like domain"/>
    <property type="match status" value="1"/>
</dbReference>
<dbReference type="Pfam" id="PF00691">
    <property type="entry name" value="OmpA"/>
    <property type="match status" value="1"/>
</dbReference>
<keyword evidence="3" id="KW-1134">Transmembrane beta strand</keyword>
<dbReference type="InterPro" id="IPR006665">
    <property type="entry name" value="OmpA-like"/>
</dbReference>
<comment type="subcellular location">
    <subcellularLocation>
        <location evidence="1">Cell outer membrane</location>
        <topology evidence="1">Multi-pass membrane protein</topology>
    </subcellularLocation>
</comment>
<dbReference type="PRINTS" id="PR01021">
    <property type="entry name" value="OMPADOMAIN"/>
</dbReference>
<dbReference type="SUPFAM" id="SSF56925">
    <property type="entry name" value="OMPA-like"/>
    <property type="match status" value="1"/>
</dbReference>
<evidence type="ECO:0000313" key="13">
    <source>
        <dbReference type="Proteomes" id="UP000305417"/>
    </source>
</evidence>
<feature type="chain" id="PRO_5046957472" evidence="10">
    <location>
        <begin position="18"/>
        <end position="343"/>
    </location>
</feature>
<keyword evidence="10" id="KW-0732">Signal</keyword>
<proteinExistence type="predicted"/>
<evidence type="ECO:0000256" key="1">
    <source>
        <dbReference type="ARBA" id="ARBA00004571"/>
    </source>
</evidence>
<evidence type="ECO:0000256" key="10">
    <source>
        <dbReference type="SAM" id="SignalP"/>
    </source>
</evidence>
<dbReference type="Gene3D" id="2.40.160.20">
    <property type="match status" value="1"/>
</dbReference>
<evidence type="ECO:0000256" key="6">
    <source>
        <dbReference type="ARBA" id="ARBA00023114"/>
    </source>
</evidence>
<evidence type="ECO:0000256" key="9">
    <source>
        <dbReference type="PROSITE-ProRule" id="PRU00473"/>
    </source>
</evidence>
<dbReference type="PANTHER" id="PTHR30329:SF21">
    <property type="entry name" value="LIPOPROTEIN YIAD-RELATED"/>
    <property type="match status" value="1"/>
</dbReference>
<accession>A0ABY2V355</accession>
<evidence type="ECO:0000256" key="2">
    <source>
        <dbReference type="ARBA" id="ARBA00022448"/>
    </source>
</evidence>
<evidence type="ECO:0000256" key="8">
    <source>
        <dbReference type="ARBA" id="ARBA00023237"/>
    </source>
</evidence>
<feature type="domain" description="OmpA-like" evidence="11">
    <location>
        <begin position="226"/>
        <end position="343"/>
    </location>
</feature>
<dbReference type="CDD" id="cd07185">
    <property type="entry name" value="OmpA_C-like"/>
    <property type="match status" value="1"/>
</dbReference>
<dbReference type="PANTHER" id="PTHR30329">
    <property type="entry name" value="STATOR ELEMENT OF FLAGELLAR MOTOR COMPLEX"/>
    <property type="match status" value="1"/>
</dbReference>
<reference evidence="12 13" key="1">
    <citation type="submission" date="2019-05" db="EMBL/GenBank/DDBJ databases">
        <title>Arcobacter cibarius and Arcobacter thereius providing challenges in identification an antibiotic susceptibility and Quinolone resistance.</title>
        <authorList>
            <person name="Busch A."/>
            <person name="Hanel I."/>
            <person name="Hotzel H."/>
            <person name="Tomaso H."/>
        </authorList>
    </citation>
    <scope>NUCLEOTIDE SEQUENCE [LARGE SCALE GENOMIC DNA]</scope>
    <source>
        <strain evidence="12 13">16CS0831-2</strain>
    </source>
</reference>
<dbReference type="SUPFAM" id="SSF103088">
    <property type="entry name" value="OmpA-like"/>
    <property type="match status" value="1"/>
</dbReference>
<dbReference type="EMBL" id="VBUC01000024">
    <property type="protein sequence ID" value="TLS97109.1"/>
    <property type="molecule type" value="Genomic_DNA"/>
</dbReference>
<name>A0ABY2V355_9BACT</name>
<keyword evidence="5" id="KW-0406">Ion transport</keyword>
<keyword evidence="4" id="KW-0812">Transmembrane</keyword>
<keyword evidence="6" id="KW-0626">Porin</keyword>
<evidence type="ECO:0000259" key="11">
    <source>
        <dbReference type="PROSITE" id="PS51123"/>
    </source>
</evidence>
<protein>
    <submittedName>
        <fullName evidence="12">OmpA family protein</fullName>
    </submittedName>
</protein>
<gene>
    <name evidence="12" type="ORF">FE247_08970</name>
</gene>
<evidence type="ECO:0000313" key="12">
    <source>
        <dbReference type="EMBL" id="TLS97109.1"/>
    </source>
</evidence>
<feature type="signal peptide" evidence="10">
    <location>
        <begin position="1"/>
        <end position="17"/>
    </location>
</feature>
<dbReference type="PRINTS" id="PR01023">
    <property type="entry name" value="NAFLGMOTY"/>
</dbReference>
<dbReference type="InterPro" id="IPR006664">
    <property type="entry name" value="OMP_bac"/>
</dbReference>
<dbReference type="Proteomes" id="UP000305417">
    <property type="component" value="Unassembled WGS sequence"/>
</dbReference>
<keyword evidence="8" id="KW-0998">Cell outer membrane</keyword>
<evidence type="ECO:0000256" key="7">
    <source>
        <dbReference type="ARBA" id="ARBA00023136"/>
    </source>
</evidence>
<dbReference type="RefSeq" id="WP_138109031.1">
    <property type="nucleotide sequence ID" value="NZ_JANJGI010000013.1"/>
</dbReference>
<dbReference type="InterPro" id="IPR036737">
    <property type="entry name" value="OmpA-like_sf"/>
</dbReference>
<evidence type="ECO:0000256" key="3">
    <source>
        <dbReference type="ARBA" id="ARBA00022452"/>
    </source>
</evidence>
<evidence type="ECO:0000256" key="5">
    <source>
        <dbReference type="ARBA" id="ARBA00023065"/>
    </source>
</evidence>
<sequence length="343" mass="37165">MKKILLSTLACASLVLAANSDYKYEITPLIGGGLGEGNHNLDRNYANAGLALGFNQEEGSIIDQFELGFLRTIQDVDGKNTLKGQDTAITRVFGNLVKNYGLTNDFSLYALAGLGVEFFDHELSHHQEDGLFGNYGLGMKYQLMDSLALKFDVRHLINFNHGDNTMLYTLGLAVPFGERTKAAPVVAPVAAPVAPVAPVEVEKDTDGDGVLDRLDKCPSTPKGAKVDTVGCITLINLNVNFDTDKSDIKDIYSTRIHEFAKVMNTDKKLKADIEGHTDSVGSVAYNQKLSERRAASVVKALNGLGVEKDRLKAVGYGKSKPIASNQTAEGRAENRRVQAVMVK</sequence>
<evidence type="ECO:0000256" key="4">
    <source>
        <dbReference type="ARBA" id="ARBA00022692"/>
    </source>
</evidence>
<keyword evidence="7 9" id="KW-0472">Membrane</keyword>
<dbReference type="PROSITE" id="PS51123">
    <property type="entry name" value="OMPA_2"/>
    <property type="match status" value="1"/>
</dbReference>
<dbReference type="InterPro" id="IPR006690">
    <property type="entry name" value="OMPA-like_CS"/>
</dbReference>
<comment type="caution">
    <text evidence="12">The sequence shown here is derived from an EMBL/GenBank/DDBJ whole genome shotgun (WGS) entry which is preliminary data.</text>
</comment>
<keyword evidence="13" id="KW-1185">Reference proteome</keyword>
<dbReference type="InterPro" id="IPR011250">
    <property type="entry name" value="OMP/PagP_B-barrel"/>
</dbReference>
<dbReference type="PROSITE" id="PS01068">
    <property type="entry name" value="OMPA_1"/>
    <property type="match status" value="1"/>
</dbReference>
<organism evidence="12 13">
    <name type="scientific">Aliarcobacter cibarius</name>
    <dbReference type="NCBI Taxonomy" id="255507"/>
    <lineage>
        <taxon>Bacteria</taxon>
        <taxon>Pseudomonadati</taxon>
        <taxon>Campylobacterota</taxon>
        <taxon>Epsilonproteobacteria</taxon>
        <taxon>Campylobacterales</taxon>
        <taxon>Arcobacteraceae</taxon>
        <taxon>Aliarcobacter</taxon>
    </lineage>
</organism>
<keyword evidence="2" id="KW-0813">Transport</keyword>